<protein>
    <submittedName>
        <fullName evidence="2">DUF4292 domain-containing protein</fullName>
    </submittedName>
</protein>
<dbReference type="AlphaFoldDB" id="A0A7V5UFH4"/>
<dbReference type="Gene3D" id="2.50.20.10">
    <property type="entry name" value="Lipoprotein localisation LolA/LolB/LppX"/>
    <property type="match status" value="1"/>
</dbReference>
<comment type="caution">
    <text evidence="2">The sequence shown here is derived from an EMBL/GenBank/DDBJ whole genome shotgun (WGS) entry which is preliminary data.</text>
</comment>
<evidence type="ECO:0000313" key="2">
    <source>
        <dbReference type="EMBL" id="HHJ53274.1"/>
    </source>
</evidence>
<gene>
    <name evidence="2" type="ORF">ENJ89_08790</name>
</gene>
<reference evidence="2" key="1">
    <citation type="journal article" date="2020" name="mSystems">
        <title>Genome- and Community-Level Interaction Insights into Carbon Utilization and Element Cycling Functions of Hydrothermarchaeota in Hydrothermal Sediment.</title>
        <authorList>
            <person name="Zhou Z."/>
            <person name="Liu Y."/>
            <person name="Xu W."/>
            <person name="Pan J."/>
            <person name="Luo Z.H."/>
            <person name="Li M."/>
        </authorList>
    </citation>
    <scope>NUCLEOTIDE SEQUENCE [LARGE SCALE GENOMIC DNA]</scope>
    <source>
        <strain evidence="2">HyVt-527</strain>
    </source>
</reference>
<name>A0A7V5UFH4_CALAY</name>
<sequence length="257" mass="29782">MKKIAIFILSVLLLSCAVRKQVSPDIQKVSYKQLLRLNEARIARIHSLQAEAKITVDSPEFSGNFSADIYLTGGDSLLLSITGPMGLPMGKVFIAPKRFIFYNQVMNQFMTGTLKQFESLNLFQFPFHVSEIGDVFLAKDAFDILKKNDYRVQDGMYFLDATAGQWSYRIWFDPALLVIKKIEYRSGDQLLFYKTYDQFEEIDGVYFPKSINFVRPEMRQGFSLYYESVRLNRKIDRKYFDIKISDSAKQINLSVNQ</sequence>
<feature type="chain" id="PRO_5031521743" evidence="1">
    <location>
        <begin position="21"/>
        <end position="257"/>
    </location>
</feature>
<organism evidence="2">
    <name type="scientific">Caldithrix abyssi</name>
    <dbReference type="NCBI Taxonomy" id="187145"/>
    <lineage>
        <taxon>Bacteria</taxon>
        <taxon>Pseudomonadati</taxon>
        <taxon>Calditrichota</taxon>
        <taxon>Calditrichia</taxon>
        <taxon>Calditrichales</taxon>
        <taxon>Calditrichaceae</taxon>
        <taxon>Caldithrix</taxon>
    </lineage>
</organism>
<dbReference type="PROSITE" id="PS51257">
    <property type="entry name" value="PROKAR_LIPOPROTEIN"/>
    <property type="match status" value="1"/>
</dbReference>
<dbReference type="EMBL" id="DROD01000560">
    <property type="protein sequence ID" value="HHJ53274.1"/>
    <property type="molecule type" value="Genomic_DNA"/>
</dbReference>
<feature type="signal peptide" evidence="1">
    <location>
        <begin position="1"/>
        <end position="20"/>
    </location>
</feature>
<proteinExistence type="predicted"/>
<evidence type="ECO:0000256" key="1">
    <source>
        <dbReference type="SAM" id="SignalP"/>
    </source>
</evidence>
<dbReference type="Pfam" id="PF14125">
    <property type="entry name" value="DUF4292"/>
    <property type="match status" value="1"/>
</dbReference>
<dbReference type="InterPro" id="IPR025634">
    <property type="entry name" value="DUF4292"/>
</dbReference>
<accession>A0A7V5UFH4</accession>
<keyword evidence="1" id="KW-0732">Signal</keyword>
<dbReference type="Proteomes" id="UP000886124">
    <property type="component" value="Unassembled WGS sequence"/>
</dbReference>